<evidence type="ECO:0000313" key="12">
    <source>
        <dbReference type="EMBL" id="GAU98823.1"/>
    </source>
</evidence>
<dbReference type="Pfam" id="PF00413">
    <property type="entry name" value="Peptidase_M10"/>
    <property type="match status" value="1"/>
</dbReference>
<feature type="binding site" evidence="9">
    <location>
        <position position="46"/>
    </location>
    <ligand>
        <name>Zn(2+)</name>
        <dbReference type="ChEBI" id="CHEBI:29105"/>
        <label>2</label>
        <note>catalytic</note>
    </ligand>
</feature>
<dbReference type="InterPro" id="IPR001818">
    <property type="entry name" value="Pept_M10_metallopeptidase"/>
</dbReference>
<feature type="binding site" evidence="9">
    <location>
        <position position="32"/>
    </location>
    <ligand>
        <name>Zn(2+)</name>
        <dbReference type="ChEBI" id="CHEBI:29105"/>
        <label>2</label>
        <note>catalytic</note>
    </ligand>
</feature>
<evidence type="ECO:0000313" key="13">
    <source>
        <dbReference type="Proteomes" id="UP000186922"/>
    </source>
</evidence>
<dbReference type="Proteomes" id="UP000186922">
    <property type="component" value="Unassembled WGS sequence"/>
</dbReference>
<feature type="compositionally biased region" description="Low complexity" evidence="10">
    <location>
        <begin position="122"/>
        <end position="141"/>
    </location>
</feature>
<evidence type="ECO:0000256" key="2">
    <source>
        <dbReference type="ARBA" id="ARBA00022670"/>
    </source>
</evidence>
<dbReference type="GO" id="GO:0030198">
    <property type="term" value="P:extracellular matrix organization"/>
    <property type="evidence" value="ECO:0007669"/>
    <property type="project" value="TreeGrafter"/>
</dbReference>
<dbReference type="GO" id="GO:0030574">
    <property type="term" value="P:collagen catabolic process"/>
    <property type="evidence" value="ECO:0007669"/>
    <property type="project" value="TreeGrafter"/>
</dbReference>
<feature type="domain" description="Peptidase M10 metallopeptidase" evidence="11">
    <location>
        <begin position="18"/>
        <end position="72"/>
    </location>
</feature>
<keyword evidence="3 9" id="KW-0479">Metal-binding</keyword>
<dbReference type="InterPro" id="IPR021190">
    <property type="entry name" value="Pept_M10A"/>
</dbReference>
<accession>A0A1D1VIT6</accession>
<evidence type="ECO:0000256" key="1">
    <source>
        <dbReference type="ARBA" id="ARBA00010370"/>
    </source>
</evidence>
<sequence>MAVPISTTTKTGLKVDLTGINLLQVAVQELGHSLCLDHSDNETAIMSPVYSGENKAVLWLHEDDVAGIQKLHPLPEGVTSATEFSILVEGAEVPATTEPPCNPMSPTNGTSSWYRTRRRRSPTTTTSTVSNTDVTQSSSVSGFPKRYTTPLYYDADHSSELPDDDALLP</sequence>
<organism evidence="12 13">
    <name type="scientific">Ramazzottius varieornatus</name>
    <name type="common">Water bear</name>
    <name type="synonym">Tardigrade</name>
    <dbReference type="NCBI Taxonomy" id="947166"/>
    <lineage>
        <taxon>Eukaryota</taxon>
        <taxon>Metazoa</taxon>
        <taxon>Ecdysozoa</taxon>
        <taxon>Tardigrada</taxon>
        <taxon>Eutardigrada</taxon>
        <taxon>Parachela</taxon>
        <taxon>Hypsibioidea</taxon>
        <taxon>Ramazzottiidae</taxon>
        <taxon>Ramazzottius</taxon>
    </lineage>
</organism>
<evidence type="ECO:0000256" key="9">
    <source>
        <dbReference type="PIRSR" id="PIRSR621190-2"/>
    </source>
</evidence>
<comment type="cofactor">
    <cofactor evidence="9">
        <name>Zn(2+)</name>
        <dbReference type="ChEBI" id="CHEBI:29105"/>
    </cofactor>
    <text evidence="9">Binds 2 Zn(2+) ions per subunit.</text>
</comment>
<keyword evidence="5" id="KW-0378">Hydrolase</keyword>
<keyword evidence="4" id="KW-0732">Signal</keyword>
<dbReference type="Gene3D" id="3.40.390.10">
    <property type="entry name" value="Collagenase (Catalytic Domain)"/>
    <property type="match status" value="1"/>
</dbReference>
<dbReference type="SUPFAM" id="SSF55486">
    <property type="entry name" value="Metalloproteases ('zincins'), catalytic domain"/>
    <property type="match status" value="1"/>
</dbReference>
<keyword evidence="7" id="KW-0482">Metalloprotease</keyword>
<dbReference type="PANTHER" id="PTHR10201">
    <property type="entry name" value="MATRIX METALLOPROTEINASE"/>
    <property type="match status" value="1"/>
</dbReference>
<evidence type="ECO:0000256" key="7">
    <source>
        <dbReference type="ARBA" id="ARBA00023049"/>
    </source>
</evidence>
<dbReference type="PRINTS" id="PR00138">
    <property type="entry name" value="MATRIXIN"/>
</dbReference>
<name>A0A1D1VIT6_RAMVA</name>
<reference evidence="12 13" key="1">
    <citation type="journal article" date="2016" name="Nat. Commun.">
        <title>Extremotolerant tardigrade genome and improved radiotolerance of human cultured cells by tardigrade-unique protein.</title>
        <authorList>
            <person name="Hashimoto T."/>
            <person name="Horikawa D.D."/>
            <person name="Saito Y."/>
            <person name="Kuwahara H."/>
            <person name="Kozuka-Hata H."/>
            <person name="Shin-I T."/>
            <person name="Minakuchi Y."/>
            <person name="Ohishi K."/>
            <person name="Motoyama A."/>
            <person name="Aizu T."/>
            <person name="Enomoto A."/>
            <person name="Kondo K."/>
            <person name="Tanaka S."/>
            <person name="Hara Y."/>
            <person name="Koshikawa S."/>
            <person name="Sagara H."/>
            <person name="Miura T."/>
            <person name="Yokobori S."/>
            <person name="Miyagawa K."/>
            <person name="Suzuki Y."/>
            <person name="Kubo T."/>
            <person name="Oyama M."/>
            <person name="Kohara Y."/>
            <person name="Fujiyama A."/>
            <person name="Arakawa K."/>
            <person name="Katayama T."/>
            <person name="Toyoda A."/>
            <person name="Kunieda T."/>
        </authorList>
    </citation>
    <scope>NUCLEOTIDE SEQUENCE [LARGE SCALE GENOMIC DNA]</scope>
    <source>
        <strain evidence="12 13">YOKOZUNA-1</strain>
    </source>
</reference>
<dbReference type="PANTHER" id="PTHR10201:SF291">
    <property type="entry name" value="MATRIX METALLOPROTEINASE 1, ISOFORM C-RELATED"/>
    <property type="match status" value="1"/>
</dbReference>
<dbReference type="GO" id="GO:0031012">
    <property type="term" value="C:extracellular matrix"/>
    <property type="evidence" value="ECO:0007669"/>
    <property type="project" value="InterPro"/>
</dbReference>
<keyword evidence="2" id="KW-0645">Protease</keyword>
<feature type="region of interest" description="Disordered" evidence="10">
    <location>
        <begin position="95"/>
        <end position="146"/>
    </location>
</feature>
<gene>
    <name evidence="12" type="primary">RvY_09915</name>
    <name evidence="12" type="synonym">RvY_09915.1</name>
    <name evidence="12" type="ORF">RvY_09915-1</name>
</gene>
<evidence type="ECO:0000256" key="4">
    <source>
        <dbReference type="ARBA" id="ARBA00022729"/>
    </source>
</evidence>
<dbReference type="EMBL" id="BDGG01000005">
    <property type="protein sequence ID" value="GAU98823.1"/>
    <property type="molecule type" value="Genomic_DNA"/>
</dbReference>
<feature type="active site" evidence="8">
    <location>
        <position position="29"/>
    </location>
</feature>
<dbReference type="GO" id="GO:0008270">
    <property type="term" value="F:zinc ion binding"/>
    <property type="evidence" value="ECO:0007669"/>
    <property type="project" value="InterPro"/>
</dbReference>
<protein>
    <recommendedName>
        <fullName evidence="11">Peptidase M10 metallopeptidase domain-containing protein</fullName>
    </recommendedName>
</protein>
<dbReference type="GO" id="GO:0006508">
    <property type="term" value="P:proteolysis"/>
    <property type="evidence" value="ECO:0007669"/>
    <property type="project" value="UniProtKB-KW"/>
</dbReference>
<keyword evidence="13" id="KW-1185">Reference proteome</keyword>
<keyword evidence="6 9" id="KW-0862">Zinc</keyword>
<dbReference type="GO" id="GO:0004222">
    <property type="term" value="F:metalloendopeptidase activity"/>
    <property type="evidence" value="ECO:0007669"/>
    <property type="project" value="InterPro"/>
</dbReference>
<evidence type="ECO:0000256" key="6">
    <source>
        <dbReference type="ARBA" id="ARBA00022833"/>
    </source>
</evidence>
<evidence type="ECO:0000256" key="5">
    <source>
        <dbReference type="ARBA" id="ARBA00022801"/>
    </source>
</evidence>
<evidence type="ECO:0000256" key="3">
    <source>
        <dbReference type="ARBA" id="ARBA00022723"/>
    </source>
</evidence>
<comment type="similarity">
    <text evidence="1">Belongs to the peptidase M10A family.</text>
</comment>
<dbReference type="AlphaFoldDB" id="A0A1D1VIT6"/>
<evidence type="ECO:0000259" key="11">
    <source>
        <dbReference type="Pfam" id="PF00413"/>
    </source>
</evidence>
<comment type="caution">
    <text evidence="12">The sequence shown here is derived from an EMBL/GenBank/DDBJ whole genome shotgun (WGS) entry which is preliminary data.</text>
</comment>
<dbReference type="OrthoDB" id="406838at2759"/>
<proteinExistence type="inferred from homology"/>
<feature type="binding site" evidence="9">
    <location>
        <position position="38"/>
    </location>
    <ligand>
        <name>Zn(2+)</name>
        <dbReference type="ChEBI" id="CHEBI:29105"/>
        <label>2</label>
        <note>catalytic</note>
    </ligand>
</feature>
<dbReference type="STRING" id="947166.A0A1D1VIT6"/>
<evidence type="ECO:0000256" key="8">
    <source>
        <dbReference type="PIRSR" id="PIRSR621190-1"/>
    </source>
</evidence>
<evidence type="ECO:0000256" key="10">
    <source>
        <dbReference type="SAM" id="MobiDB-lite"/>
    </source>
</evidence>
<dbReference type="InterPro" id="IPR024079">
    <property type="entry name" value="MetalloPept_cat_dom_sf"/>
</dbReference>